<organism evidence="3 4">
    <name type="scientific">Weissella coleopterorum</name>
    <dbReference type="NCBI Taxonomy" id="2714949"/>
    <lineage>
        <taxon>Bacteria</taxon>
        <taxon>Bacillati</taxon>
        <taxon>Bacillota</taxon>
        <taxon>Bacilli</taxon>
        <taxon>Lactobacillales</taxon>
        <taxon>Lactobacillaceae</taxon>
        <taxon>Weissella</taxon>
    </lineage>
</organism>
<evidence type="ECO:0000256" key="1">
    <source>
        <dbReference type="SAM" id="MobiDB-lite"/>
    </source>
</evidence>
<evidence type="ECO:0000313" key="3">
    <source>
        <dbReference type="EMBL" id="QIL49942.1"/>
    </source>
</evidence>
<name>A0A6G8AYB2_9LACO</name>
<protein>
    <submittedName>
        <fullName evidence="3">Uncharacterized protein</fullName>
    </submittedName>
</protein>
<feature type="compositionally biased region" description="Basic and acidic residues" evidence="1">
    <location>
        <begin position="96"/>
        <end position="105"/>
    </location>
</feature>
<gene>
    <name evidence="3" type="ORF">G7084_00535</name>
</gene>
<keyword evidence="4" id="KW-1185">Reference proteome</keyword>
<dbReference type="AlphaFoldDB" id="A0A6G8AYB2"/>
<feature type="transmembrane region" description="Helical" evidence="2">
    <location>
        <begin position="35"/>
        <end position="57"/>
    </location>
</feature>
<feature type="region of interest" description="Disordered" evidence="1">
    <location>
        <begin position="86"/>
        <end position="105"/>
    </location>
</feature>
<accession>A0A6G8AYB2</accession>
<evidence type="ECO:0000256" key="2">
    <source>
        <dbReference type="SAM" id="Phobius"/>
    </source>
</evidence>
<sequence>MSRFLQISLWILLIIGLLSFGMPVFHIAFGVIGVVFRILGFLILIGLVIVFLIYWFLRRKIRQTMGSQGSQNYAYYEFHQQNKAQDISNNDFGHPGVKDVTPDDK</sequence>
<dbReference type="RefSeq" id="WP_166009062.1">
    <property type="nucleotide sequence ID" value="NZ_CP049888.1"/>
</dbReference>
<feature type="transmembrane region" description="Helical" evidence="2">
    <location>
        <begin position="7"/>
        <end position="29"/>
    </location>
</feature>
<keyword evidence="2" id="KW-0472">Membrane</keyword>
<keyword evidence="2" id="KW-1133">Transmembrane helix</keyword>
<keyword evidence="2" id="KW-0812">Transmembrane</keyword>
<dbReference type="KEGG" id="wco:G7084_00535"/>
<evidence type="ECO:0000313" key="4">
    <source>
        <dbReference type="Proteomes" id="UP000500741"/>
    </source>
</evidence>
<dbReference type="Proteomes" id="UP000500741">
    <property type="component" value="Chromosome"/>
</dbReference>
<reference evidence="3 4" key="1">
    <citation type="submission" date="2020-03" db="EMBL/GenBank/DDBJ databases">
        <title>Weissella sp. nov., isolated from Cybister lewisianus.</title>
        <authorList>
            <person name="Hyun D.-W."/>
            <person name="Bae J.-W."/>
        </authorList>
    </citation>
    <scope>NUCLEOTIDE SEQUENCE [LARGE SCALE GENOMIC DNA]</scope>
    <source>
        <strain evidence="3 4">HDW19</strain>
    </source>
</reference>
<dbReference type="EMBL" id="CP049888">
    <property type="protein sequence ID" value="QIL49942.1"/>
    <property type="molecule type" value="Genomic_DNA"/>
</dbReference>
<proteinExistence type="predicted"/>